<feature type="transmembrane region" description="Helical" evidence="1">
    <location>
        <begin position="35"/>
        <end position="54"/>
    </location>
</feature>
<evidence type="ECO:0000313" key="3">
    <source>
        <dbReference type="Proteomes" id="UP000215144"/>
    </source>
</evidence>
<sequence>MKKKIITIIQSIIYLLPFMYIGIYIGSKAGDLSPLYFILFLGISILLLFVTIIIHEAGHLLFGLWSGYQFSSFRVANLMWYKVGDKVKLTRFSIPGTGGQCIMLPPMEKETIPYFWYNAGGGILNVLVAGISWLVGVIWSDFTFYTNIFAMFNALIGIANLIPMNGLVPNDGYNIFALYRSPKARKAFALGLWITGEQLLGTRIKDIDDSYFMELSEEDYLLVVLVHFKIQ</sequence>
<reference evidence="2 3" key="1">
    <citation type="submission" date="2017-06" db="EMBL/GenBank/DDBJ databases">
        <authorList>
            <consortium name="Pathogen Informatics"/>
        </authorList>
    </citation>
    <scope>NUCLEOTIDE SEQUENCE [LARGE SCALE GENOMIC DNA]</scope>
    <source>
        <strain evidence="2 3">NCTC11291</strain>
    </source>
</reference>
<dbReference type="Proteomes" id="UP000215144">
    <property type="component" value="Chromosome 1"/>
</dbReference>
<dbReference type="KEGG" id="saco:SAME_00917"/>
<gene>
    <name evidence="2" type="ORF">SAMEA4504048_00917</name>
</gene>
<dbReference type="AlphaFoldDB" id="A0A239WY53"/>
<accession>A0A239WY53</accession>
<evidence type="ECO:0000313" key="2">
    <source>
        <dbReference type="EMBL" id="SNV39070.1"/>
    </source>
</evidence>
<feature type="transmembrane region" description="Helical" evidence="1">
    <location>
        <begin position="12"/>
        <end position="29"/>
    </location>
</feature>
<dbReference type="EMBL" id="LT906454">
    <property type="protein sequence ID" value="SNV39070.1"/>
    <property type="molecule type" value="Genomic_DNA"/>
</dbReference>
<keyword evidence="2" id="KW-0378">Hydrolase</keyword>
<keyword evidence="1" id="KW-1133">Transmembrane helix</keyword>
<keyword evidence="1" id="KW-0812">Transmembrane</keyword>
<name>A0A239WY53_STRAI</name>
<protein>
    <submittedName>
        <fullName evidence="2">Zn-dependent proteases</fullName>
    </submittedName>
</protein>
<keyword evidence="1" id="KW-0472">Membrane</keyword>
<organism evidence="2 3">
    <name type="scientific">Streptococcus acidominimus</name>
    <dbReference type="NCBI Taxonomy" id="1326"/>
    <lineage>
        <taxon>Bacteria</taxon>
        <taxon>Bacillati</taxon>
        <taxon>Bacillota</taxon>
        <taxon>Bacilli</taxon>
        <taxon>Lactobacillales</taxon>
        <taxon>Streptococcaceae</taxon>
        <taxon>Streptococcus</taxon>
    </lineage>
</organism>
<proteinExistence type="predicted"/>
<dbReference type="OrthoDB" id="1069985at2"/>
<evidence type="ECO:0000256" key="1">
    <source>
        <dbReference type="SAM" id="Phobius"/>
    </source>
</evidence>
<feature type="transmembrane region" description="Helical" evidence="1">
    <location>
        <begin position="114"/>
        <end position="136"/>
    </location>
</feature>
<dbReference type="GO" id="GO:0006508">
    <property type="term" value="P:proteolysis"/>
    <property type="evidence" value="ECO:0007669"/>
    <property type="project" value="UniProtKB-KW"/>
</dbReference>
<keyword evidence="2" id="KW-0645">Protease</keyword>
<dbReference type="GO" id="GO:0008233">
    <property type="term" value="F:peptidase activity"/>
    <property type="evidence" value="ECO:0007669"/>
    <property type="project" value="UniProtKB-KW"/>
</dbReference>
<feature type="transmembrane region" description="Helical" evidence="1">
    <location>
        <begin position="142"/>
        <end position="162"/>
    </location>
</feature>
<dbReference type="RefSeq" id="WP_095122323.1">
    <property type="nucleotide sequence ID" value="NZ_LT906454.1"/>
</dbReference>